<dbReference type="AlphaFoldDB" id="A0A1G9EHF5"/>
<proteinExistence type="predicted"/>
<keyword evidence="3" id="KW-1185">Reference proteome</keyword>
<dbReference type="RefSeq" id="WP_089681470.1">
    <property type="nucleotide sequence ID" value="NZ_FNFO01000003.1"/>
</dbReference>
<evidence type="ECO:0000313" key="3">
    <source>
        <dbReference type="Proteomes" id="UP000198510"/>
    </source>
</evidence>
<dbReference type="STRING" id="1075417.SAMN05421823_103474"/>
<protein>
    <submittedName>
        <fullName evidence="2">Uncharacterized protein</fullName>
    </submittedName>
</protein>
<dbReference type="OrthoDB" id="1100725at2"/>
<gene>
    <name evidence="2" type="ORF">SAMN05421823_103474</name>
</gene>
<sequence>METKLNPQALEAYAQSFLERLSPPFFQFRDRISGDQILEFTPIRQVNLFVLKTLFARWKEEAERLRSPFFDYQHPEVQQALNDFMDQLSQHISVAQGDFEPLLRQSIIDALRLGLTPLDYFKDEVTQQNVRFVHADSLKQLRRYIDYNRVVLQEVISELESGYTKQAPAGEIKLYFHKAGIRHDRQLTSMQQVLSEFSAVLPLREDDIVITSEVREAVRPGGRREPAAPSFASHQPNPQLKPLSADVGLATEPDQAPDKVPLNARFVREPQPTLNDRLRKEAPARTLLDEHQQKKVDNIRNAIPLNQRYAFINELFKGDNVKWSMALQELEGSQSYDEALSMLDQKWALEYGWQNDNEHVMALREIVRRKFA</sequence>
<organism evidence="2 3">
    <name type="scientific">Catalinimonas alkaloidigena</name>
    <dbReference type="NCBI Taxonomy" id="1075417"/>
    <lineage>
        <taxon>Bacteria</taxon>
        <taxon>Pseudomonadati</taxon>
        <taxon>Bacteroidota</taxon>
        <taxon>Cytophagia</taxon>
        <taxon>Cytophagales</taxon>
        <taxon>Catalimonadaceae</taxon>
        <taxon>Catalinimonas</taxon>
    </lineage>
</organism>
<reference evidence="2 3" key="1">
    <citation type="submission" date="2016-10" db="EMBL/GenBank/DDBJ databases">
        <authorList>
            <person name="de Groot N.N."/>
        </authorList>
    </citation>
    <scope>NUCLEOTIDE SEQUENCE [LARGE SCALE GENOMIC DNA]</scope>
    <source>
        <strain evidence="2 3">DSM 25186</strain>
    </source>
</reference>
<evidence type="ECO:0000313" key="2">
    <source>
        <dbReference type="EMBL" id="SDK75556.1"/>
    </source>
</evidence>
<dbReference type="EMBL" id="FNFO01000003">
    <property type="protein sequence ID" value="SDK75556.1"/>
    <property type="molecule type" value="Genomic_DNA"/>
</dbReference>
<feature type="region of interest" description="Disordered" evidence="1">
    <location>
        <begin position="219"/>
        <end position="241"/>
    </location>
</feature>
<evidence type="ECO:0000256" key="1">
    <source>
        <dbReference type="SAM" id="MobiDB-lite"/>
    </source>
</evidence>
<name>A0A1G9EHF5_9BACT</name>
<dbReference type="Proteomes" id="UP000198510">
    <property type="component" value="Unassembled WGS sequence"/>
</dbReference>
<accession>A0A1G9EHF5</accession>